<evidence type="ECO:0000259" key="2">
    <source>
        <dbReference type="Pfam" id="PF01361"/>
    </source>
</evidence>
<feature type="non-terminal residue" evidence="3">
    <location>
        <position position="1"/>
    </location>
</feature>
<accession>A0A6L3GM31</accession>
<dbReference type="Gene3D" id="3.30.429.10">
    <property type="entry name" value="Macrophage Migration Inhibitory Factor"/>
    <property type="match status" value="1"/>
</dbReference>
<dbReference type="AlphaFoldDB" id="A0A6L3GM31"/>
<dbReference type="InterPro" id="IPR014347">
    <property type="entry name" value="Tautomerase/MIF_sf"/>
</dbReference>
<evidence type="ECO:0000256" key="1">
    <source>
        <dbReference type="ARBA" id="ARBA00023235"/>
    </source>
</evidence>
<dbReference type="Proteomes" id="UP000479773">
    <property type="component" value="Unassembled WGS sequence"/>
</dbReference>
<gene>
    <name evidence="3" type="ORF">F3B44_26585</name>
</gene>
<dbReference type="SUPFAM" id="SSF55331">
    <property type="entry name" value="Tautomerase/MIF"/>
    <property type="match status" value="1"/>
</dbReference>
<proteinExistence type="predicted"/>
<dbReference type="EMBL" id="VWEQ01000241">
    <property type="protein sequence ID" value="KAA4738779.1"/>
    <property type="molecule type" value="Genomic_DNA"/>
</dbReference>
<comment type="caution">
    <text evidence="3">The sequence shown here is derived from an EMBL/GenBank/DDBJ whole genome shotgun (WGS) entry which is preliminary data.</text>
</comment>
<reference evidence="3 4" key="1">
    <citation type="journal article" date="2019" name="Nat. Med.">
        <title>A library of human gut bacterial isolates paired with longitudinal multiomics data enables mechanistic microbiome research.</title>
        <authorList>
            <person name="Poyet M."/>
            <person name="Groussin M."/>
            <person name="Gibbons S.M."/>
            <person name="Avila-Pacheco J."/>
            <person name="Jiang X."/>
            <person name="Kearney S.M."/>
            <person name="Perrotta A.R."/>
            <person name="Berdy B."/>
            <person name="Zhao S."/>
            <person name="Lieberman T.D."/>
            <person name="Swanson P.K."/>
            <person name="Smith M."/>
            <person name="Roesemann S."/>
            <person name="Alexander J.E."/>
            <person name="Rich S.A."/>
            <person name="Livny J."/>
            <person name="Vlamakis H."/>
            <person name="Clish C."/>
            <person name="Bullock K."/>
            <person name="Deik A."/>
            <person name="Scott J."/>
            <person name="Pierce K.A."/>
            <person name="Xavier R.J."/>
            <person name="Alm E.J."/>
        </authorList>
    </citation>
    <scope>NUCLEOTIDE SEQUENCE [LARGE SCALE GENOMIC DNA]</scope>
    <source>
        <strain evidence="3 4">BIOML-A106</strain>
    </source>
</reference>
<dbReference type="GO" id="GO:0016853">
    <property type="term" value="F:isomerase activity"/>
    <property type="evidence" value="ECO:0007669"/>
    <property type="project" value="UniProtKB-KW"/>
</dbReference>
<sequence>LTREQKSELIRKVTEVASEVMQIPMEFFLCTVKELPDENIGIGGRTIDLIK</sequence>
<evidence type="ECO:0000313" key="4">
    <source>
        <dbReference type="Proteomes" id="UP000479773"/>
    </source>
</evidence>
<name>A0A6L3GM31_BACFG</name>
<evidence type="ECO:0000313" key="3">
    <source>
        <dbReference type="EMBL" id="KAA4738779.1"/>
    </source>
</evidence>
<protein>
    <submittedName>
        <fullName evidence="3">4-oxalocrotonate tautomerase</fullName>
    </submittedName>
</protein>
<dbReference type="InterPro" id="IPR004370">
    <property type="entry name" value="4-OT-like_dom"/>
</dbReference>
<feature type="domain" description="4-oxalocrotonate tautomerase-like" evidence="2">
    <location>
        <begin position="2"/>
        <end position="46"/>
    </location>
</feature>
<keyword evidence="1" id="KW-0413">Isomerase</keyword>
<organism evidence="3 4">
    <name type="scientific">Bacteroides fragilis</name>
    <dbReference type="NCBI Taxonomy" id="817"/>
    <lineage>
        <taxon>Bacteria</taxon>
        <taxon>Pseudomonadati</taxon>
        <taxon>Bacteroidota</taxon>
        <taxon>Bacteroidia</taxon>
        <taxon>Bacteroidales</taxon>
        <taxon>Bacteroidaceae</taxon>
        <taxon>Bacteroides</taxon>
    </lineage>
</organism>
<dbReference type="Pfam" id="PF01361">
    <property type="entry name" value="Tautomerase"/>
    <property type="match status" value="1"/>
</dbReference>